<name>A0A381Q6L0_9ZZZZ</name>
<dbReference type="AlphaFoldDB" id="A0A381Q6L0"/>
<reference evidence="1" key="1">
    <citation type="submission" date="2018-05" db="EMBL/GenBank/DDBJ databases">
        <authorList>
            <person name="Lanie J.A."/>
            <person name="Ng W.-L."/>
            <person name="Kazmierczak K.M."/>
            <person name="Andrzejewski T.M."/>
            <person name="Davidsen T.M."/>
            <person name="Wayne K.J."/>
            <person name="Tettelin H."/>
            <person name="Glass J.I."/>
            <person name="Rusch D."/>
            <person name="Podicherti R."/>
            <person name="Tsui H.-C.T."/>
            <person name="Winkler M.E."/>
        </authorList>
    </citation>
    <scope>NUCLEOTIDE SEQUENCE</scope>
</reference>
<dbReference type="EMBL" id="UINC01001187">
    <property type="protein sequence ID" value="SUZ73707.1"/>
    <property type="molecule type" value="Genomic_DNA"/>
</dbReference>
<evidence type="ECO:0000313" key="1">
    <source>
        <dbReference type="EMBL" id="SUZ73707.1"/>
    </source>
</evidence>
<organism evidence="1">
    <name type="scientific">marine metagenome</name>
    <dbReference type="NCBI Taxonomy" id="408172"/>
    <lineage>
        <taxon>unclassified sequences</taxon>
        <taxon>metagenomes</taxon>
        <taxon>ecological metagenomes</taxon>
    </lineage>
</organism>
<protein>
    <submittedName>
        <fullName evidence="1">Uncharacterized protein</fullName>
    </submittedName>
</protein>
<proteinExistence type="predicted"/>
<accession>A0A381Q6L0</accession>
<sequence>MVNDRNILIRYPITIKELRSAFVGTDYKQPVYQR</sequence>
<gene>
    <name evidence="1" type="ORF">METZ01_LOCUS26561</name>
</gene>